<evidence type="ECO:0000313" key="4">
    <source>
        <dbReference type="Proteomes" id="UP000499080"/>
    </source>
</evidence>
<proteinExistence type="predicted"/>
<feature type="non-terminal residue" evidence="2">
    <location>
        <position position="70"/>
    </location>
</feature>
<feature type="domain" description="TIL" evidence="1">
    <location>
        <begin position="5"/>
        <end position="57"/>
    </location>
</feature>
<organism evidence="2 4">
    <name type="scientific">Araneus ventricosus</name>
    <name type="common">Orbweaver spider</name>
    <name type="synonym">Epeira ventricosa</name>
    <dbReference type="NCBI Taxonomy" id="182803"/>
    <lineage>
        <taxon>Eukaryota</taxon>
        <taxon>Metazoa</taxon>
        <taxon>Ecdysozoa</taxon>
        <taxon>Arthropoda</taxon>
        <taxon>Chelicerata</taxon>
        <taxon>Arachnida</taxon>
        <taxon>Araneae</taxon>
        <taxon>Araneomorphae</taxon>
        <taxon>Entelegynae</taxon>
        <taxon>Araneoidea</taxon>
        <taxon>Araneidae</taxon>
        <taxon>Araneus</taxon>
    </lineage>
</organism>
<evidence type="ECO:0000259" key="1">
    <source>
        <dbReference type="Pfam" id="PF01826"/>
    </source>
</evidence>
<accession>A0A4Y2C8F5</accession>
<dbReference type="CDD" id="cd19941">
    <property type="entry name" value="TIL"/>
    <property type="match status" value="1"/>
</dbReference>
<sequence>IDPRCPPNEVYSKCETHCGSDGNHLGTATVCPDVCIHDCVCKPGFVRGRHGSCIKPRHYSTSNDVQELQQ</sequence>
<evidence type="ECO:0000313" key="3">
    <source>
        <dbReference type="EMBL" id="GBM00822.1"/>
    </source>
</evidence>
<gene>
    <name evidence="3" type="ORF">AVEN_155974_1</name>
    <name evidence="2" type="ORF">AVEN_270640_1</name>
</gene>
<dbReference type="EMBL" id="BGPR01162414">
    <property type="protein sequence ID" value="GBM00822.1"/>
    <property type="molecule type" value="Genomic_DNA"/>
</dbReference>
<keyword evidence="4" id="KW-1185">Reference proteome</keyword>
<evidence type="ECO:0000313" key="2">
    <source>
        <dbReference type="EMBL" id="GBM00721.1"/>
    </source>
</evidence>
<dbReference type="Proteomes" id="UP000499080">
    <property type="component" value="Unassembled WGS sequence"/>
</dbReference>
<dbReference type="Pfam" id="PF01826">
    <property type="entry name" value="TIL"/>
    <property type="match status" value="1"/>
</dbReference>
<comment type="caution">
    <text evidence="2">The sequence shown here is derived from an EMBL/GenBank/DDBJ whole genome shotgun (WGS) entry which is preliminary data.</text>
</comment>
<protein>
    <recommendedName>
        <fullName evidence="1">TIL domain-containing protein</fullName>
    </recommendedName>
</protein>
<dbReference type="AlphaFoldDB" id="A0A4Y2C8F5"/>
<dbReference type="InterPro" id="IPR036084">
    <property type="entry name" value="Ser_inhib-like_sf"/>
</dbReference>
<name>A0A4Y2C8F5_ARAVE</name>
<dbReference type="EMBL" id="BGPR01162386">
    <property type="protein sequence ID" value="GBM00721.1"/>
    <property type="molecule type" value="Genomic_DNA"/>
</dbReference>
<reference evidence="2 4" key="1">
    <citation type="journal article" date="2019" name="Sci. Rep.">
        <title>Orb-weaving spider Araneus ventricosus genome elucidates the spidroin gene catalogue.</title>
        <authorList>
            <person name="Kono N."/>
            <person name="Nakamura H."/>
            <person name="Ohtoshi R."/>
            <person name="Moran D.A.P."/>
            <person name="Shinohara A."/>
            <person name="Yoshida Y."/>
            <person name="Fujiwara M."/>
            <person name="Mori M."/>
            <person name="Tomita M."/>
            <person name="Arakawa K."/>
        </authorList>
    </citation>
    <scope>NUCLEOTIDE SEQUENCE [LARGE SCALE GENOMIC DNA]</scope>
</reference>
<dbReference type="OrthoDB" id="671595at2759"/>
<dbReference type="InterPro" id="IPR002919">
    <property type="entry name" value="TIL_dom"/>
</dbReference>
<feature type="non-terminal residue" evidence="2">
    <location>
        <position position="1"/>
    </location>
</feature>
<dbReference type="Gene3D" id="2.10.25.10">
    <property type="entry name" value="Laminin"/>
    <property type="match status" value="1"/>
</dbReference>
<dbReference type="SUPFAM" id="SSF57567">
    <property type="entry name" value="Serine protease inhibitors"/>
    <property type="match status" value="1"/>
</dbReference>